<dbReference type="AlphaFoldDB" id="A0A1U7JDQ5"/>
<evidence type="ECO:0000313" key="1">
    <source>
        <dbReference type="EMBL" id="OKL42835.1"/>
    </source>
</evidence>
<accession>A0A1U7JDQ5</accession>
<dbReference type="STRING" id="197461.A3843_16840"/>
<proteinExistence type="predicted"/>
<comment type="caution">
    <text evidence="1">The sequence shown here is derived from an EMBL/GenBank/DDBJ whole genome shotgun (WGS) entry which is preliminary data.</text>
</comment>
<gene>
    <name evidence="1" type="ORF">A3843_16840</name>
</gene>
<dbReference type="InterPro" id="IPR021955">
    <property type="entry name" value="DUF3572"/>
</dbReference>
<name>A0A1U7JDQ5_9HYPH</name>
<dbReference type="RefSeq" id="WP_028481875.1">
    <property type="nucleotide sequence ID" value="NZ_LVVZ01000032.1"/>
</dbReference>
<dbReference type="Proteomes" id="UP000185783">
    <property type="component" value="Unassembled WGS sequence"/>
</dbReference>
<protein>
    <recommendedName>
        <fullName evidence="3">DUF3572 domain-containing protein</fullName>
    </recommendedName>
</protein>
<organism evidence="1 2">
    <name type="scientific">Pseudovibrio exalbescens</name>
    <dbReference type="NCBI Taxonomy" id="197461"/>
    <lineage>
        <taxon>Bacteria</taxon>
        <taxon>Pseudomonadati</taxon>
        <taxon>Pseudomonadota</taxon>
        <taxon>Alphaproteobacteria</taxon>
        <taxon>Hyphomicrobiales</taxon>
        <taxon>Stappiaceae</taxon>
        <taxon>Pseudovibrio</taxon>
    </lineage>
</organism>
<dbReference type="EMBL" id="LVVZ01000032">
    <property type="protein sequence ID" value="OKL42835.1"/>
    <property type="molecule type" value="Genomic_DNA"/>
</dbReference>
<dbReference type="Pfam" id="PF12096">
    <property type="entry name" value="DUF3572"/>
    <property type="match status" value="1"/>
</dbReference>
<keyword evidence="2" id="KW-1185">Reference proteome</keyword>
<sequence length="101" mass="10699">MMGQKSGGMSPEAAEELATSALAYLAQNPEDLGRFLSLAGIGPSEIRSAAEEPGFLAGVLEFYMQHEHLLLAFTETQGIRPTMIAAAHLKLSGGTDYFATP</sequence>
<evidence type="ECO:0000313" key="2">
    <source>
        <dbReference type="Proteomes" id="UP000185783"/>
    </source>
</evidence>
<dbReference type="OrthoDB" id="7356934at2"/>
<evidence type="ECO:0008006" key="3">
    <source>
        <dbReference type="Google" id="ProtNLM"/>
    </source>
</evidence>
<reference evidence="1 2" key="1">
    <citation type="submission" date="2016-03" db="EMBL/GenBank/DDBJ databases">
        <title>Genome sequence of Nesiotobacter sp. nov., a moderately halophilic alphaproteobacterium isolated from the Yellow Sea, China.</title>
        <authorList>
            <person name="Zhang G."/>
            <person name="Zhang R."/>
        </authorList>
    </citation>
    <scope>NUCLEOTIDE SEQUENCE [LARGE SCALE GENOMIC DNA]</scope>
    <source>
        <strain evidence="1 2">WB1-6</strain>
    </source>
</reference>